<evidence type="ECO:0000313" key="3">
    <source>
        <dbReference type="Proteomes" id="UP000324222"/>
    </source>
</evidence>
<evidence type="ECO:0000256" key="1">
    <source>
        <dbReference type="SAM" id="MobiDB-lite"/>
    </source>
</evidence>
<reference evidence="2 3" key="1">
    <citation type="submission" date="2019-05" db="EMBL/GenBank/DDBJ databases">
        <title>Another draft genome of Portunus trituberculatus and its Hox gene families provides insights of decapod evolution.</title>
        <authorList>
            <person name="Jeong J.-H."/>
            <person name="Song I."/>
            <person name="Kim S."/>
            <person name="Choi T."/>
            <person name="Kim D."/>
            <person name="Ryu S."/>
            <person name="Kim W."/>
        </authorList>
    </citation>
    <scope>NUCLEOTIDE SEQUENCE [LARGE SCALE GENOMIC DNA]</scope>
    <source>
        <tissue evidence="2">Muscle</tissue>
    </source>
</reference>
<feature type="compositionally biased region" description="Basic and acidic residues" evidence="1">
    <location>
        <begin position="38"/>
        <end position="61"/>
    </location>
</feature>
<name>A0A5B7KC98_PORTR</name>
<dbReference type="AlphaFoldDB" id="A0A5B7KC98"/>
<organism evidence="2 3">
    <name type="scientific">Portunus trituberculatus</name>
    <name type="common">Swimming crab</name>
    <name type="synonym">Neptunus trituberculatus</name>
    <dbReference type="NCBI Taxonomy" id="210409"/>
    <lineage>
        <taxon>Eukaryota</taxon>
        <taxon>Metazoa</taxon>
        <taxon>Ecdysozoa</taxon>
        <taxon>Arthropoda</taxon>
        <taxon>Crustacea</taxon>
        <taxon>Multicrustacea</taxon>
        <taxon>Malacostraca</taxon>
        <taxon>Eumalacostraca</taxon>
        <taxon>Eucarida</taxon>
        <taxon>Decapoda</taxon>
        <taxon>Pleocyemata</taxon>
        <taxon>Brachyura</taxon>
        <taxon>Eubrachyura</taxon>
        <taxon>Portunoidea</taxon>
        <taxon>Portunidae</taxon>
        <taxon>Portuninae</taxon>
        <taxon>Portunus</taxon>
    </lineage>
</organism>
<accession>A0A5B7KC98</accession>
<proteinExistence type="predicted"/>
<dbReference type="Proteomes" id="UP000324222">
    <property type="component" value="Unassembled WGS sequence"/>
</dbReference>
<feature type="region of interest" description="Disordered" evidence="1">
    <location>
        <begin position="32"/>
        <end position="61"/>
    </location>
</feature>
<evidence type="ECO:0000313" key="2">
    <source>
        <dbReference type="EMBL" id="MPD04354.1"/>
    </source>
</evidence>
<dbReference type="EMBL" id="VSRR010140676">
    <property type="protein sequence ID" value="MPD04354.1"/>
    <property type="molecule type" value="Genomic_DNA"/>
</dbReference>
<sequence>MGHAPPMNTCNCCVVFGGRDRRLRGGERVYSCSGWAGREGDKSKEEGKDTNERSNRETVRRDKRQCVYKERKVLEIKWNEWHGRNERETTPVEFVSRGRRG</sequence>
<keyword evidence="3" id="KW-1185">Reference proteome</keyword>
<comment type="caution">
    <text evidence="2">The sequence shown here is derived from an EMBL/GenBank/DDBJ whole genome shotgun (WGS) entry which is preliminary data.</text>
</comment>
<protein>
    <submittedName>
        <fullName evidence="2">Uncharacterized protein</fullName>
    </submittedName>
</protein>
<gene>
    <name evidence="2" type="ORF">E2C01_100035</name>
</gene>